<dbReference type="InterPro" id="IPR037051">
    <property type="entry name" value="4-carb_acid_sugar_kinase_N_sf"/>
</dbReference>
<evidence type="ECO:0000313" key="10">
    <source>
        <dbReference type="Proteomes" id="UP001139171"/>
    </source>
</evidence>
<reference evidence="9" key="1">
    <citation type="submission" date="2021-11" db="EMBL/GenBank/DDBJ databases">
        <title>Jinshanibacter sp. isolated from one year old Eriocheir sinensis.</title>
        <authorList>
            <person name="Li J.-Y."/>
            <person name="He W."/>
            <person name="Gao T.-H."/>
        </authorList>
    </citation>
    <scope>NUCLEOTIDE SEQUENCE</scope>
    <source>
        <strain evidence="9">LJY008</strain>
    </source>
</reference>
<gene>
    <name evidence="9" type="ORF">LPW36_17010</name>
</gene>
<dbReference type="Pfam" id="PF17042">
    <property type="entry name" value="NBD_C"/>
    <property type="match status" value="1"/>
</dbReference>
<dbReference type="GO" id="GO:0005524">
    <property type="term" value="F:ATP binding"/>
    <property type="evidence" value="ECO:0007669"/>
    <property type="project" value="UniProtKB-KW"/>
</dbReference>
<evidence type="ECO:0000256" key="5">
    <source>
        <dbReference type="ARBA" id="ARBA00022840"/>
    </source>
</evidence>
<protein>
    <submittedName>
        <fullName evidence="9">Four-carbon acid sugar kinase family protein</fullName>
    </submittedName>
</protein>
<dbReference type="Pfam" id="PF07005">
    <property type="entry name" value="SBD_N"/>
    <property type="match status" value="1"/>
</dbReference>
<dbReference type="RefSeq" id="WP_230611732.1">
    <property type="nucleotide sequence ID" value="NZ_JAJNAG010000071.1"/>
</dbReference>
<accession>A0A9X1MZS5</accession>
<keyword evidence="2" id="KW-0808">Transferase</keyword>
<dbReference type="EMBL" id="JAJNAG010000071">
    <property type="protein sequence ID" value="MCD1127658.1"/>
    <property type="molecule type" value="Genomic_DNA"/>
</dbReference>
<comment type="caution">
    <text evidence="9">The sequence shown here is derived from an EMBL/GenBank/DDBJ whole genome shotgun (WGS) entry which is preliminary data.</text>
</comment>
<evidence type="ECO:0000256" key="4">
    <source>
        <dbReference type="ARBA" id="ARBA00022777"/>
    </source>
</evidence>
<dbReference type="InterPro" id="IPR031475">
    <property type="entry name" value="NBD_C"/>
</dbReference>
<dbReference type="Proteomes" id="UP001139171">
    <property type="component" value="Unassembled WGS sequence"/>
</dbReference>
<keyword evidence="10" id="KW-1185">Reference proteome</keyword>
<keyword evidence="5" id="KW-0067">ATP-binding</keyword>
<evidence type="ECO:0000256" key="3">
    <source>
        <dbReference type="ARBA" id="ARBA00022741"/>
    </source>
</evidence>
<feature type="domain" description="Four-carbon acid sugar kinase N-terminal" evidence="7">
    <location>
        <begin position="3"/>
        <end position="226"/>
    </location>
</feature>
<keyword evidence="3" id="KW-0547">Nucleotide-binding</keyword>
<proteinExistence type="inferred from homology"/>
<evidence type="ECO:0000256" key="6">
    <source>
        <dbReference type="ARBA" id="ARBA00023277"/>
    </source>
</evidence>
<dbReference type="InterPro" id="IPR042213">
    <property type="entry name" value="NBD_C_sf"/>
</dbReference>
<evidence type="ECO:0000256" key="1">
    <source>
        <dbReference type="ARBA" id="ARBA00005715"/>
    </source>
</evidence>
<sequence length="424" mass="45306">MKMLVIADDFTGANDTGVQLAKKGARTDVLLHEKPLRSHKADVLVINTESRAATARQAAESVTRAINAQLSADSSALLVYKKIDSTFRGNVGAEIEAAMKASGAKIALVAAAIPAAGRVTLNGLCLVNRIPLVETEFASDPKTPIHSSRIRDIIAEQTALPIHEVFLTQVRSGKLAEVVKQLAQGPECIVVLDAEVESDLSAIADTLITLDQACLLVGAAGFAGALPSELYLKPRERLPVLVVAGSMSEATRKQIMYAQREKSLAIIDVDVEKLLGAENQNETKQIITQAAEVLRQHQHCVLRTCRDEAARQKIDQLCKCYQLSRQQLGDKISSTLGAITLELLALSQIGGLFLTGGDIAIAVARALNAEGYRISAEVSPCIPCGAFVNSEIDDLPVITKAGGFGADNALSDAIYFIEEMYHGK</sequence>
<evidence type="ECO:0000259" key="8">
    <source>
        <dbReference type="Pfam" id="PF17042"/>
    </source>
</evidence>
<keyword evidence="6" id="KW-0119">Carbohydrate metabolism</keyword>
<evidence type="ECO:0000256" key="2">
    <source>
        <dbReference type="ARBA" id="ARBA00022679"/>
    </source>
</evidence>
<organism evidence="9 10">
    <name type="scientific">Limnobaculum eriocheiris</name>
    <dbReference type="NCBI Taxonomy" id="2897391"/>
    <lineage>
        <taxon>Bacteria</taxon>
        <taxon>Pseudomonadati</taxon>
        <taxon>Pseudomonadota</taxon>
        <taxon>Gammaproteobacteria</taxon>
        <taxon>Enterobacterales</taxon>
        <taxon>Budviciaceae</taxon>
        <taxon>Limnobaculum</taxon>
    </lineage>
</organism>
<evidence type="ECO:0000259" key="7">
    <source>
        <dbReference type="Pfam" id="PF07005"/>
    </source>
</evidence>
<comment type="similarity">
    <text evidence="1">Belongs to the four-carbon acid sugar kinase family.</text>
</comment>
<feature type="domain" description="Four-carbon acid sugar kinase nucleotide binding" evidence="8">
    <location>
        <begin position="241"/>
        <end position="410"/>
    </location>
</feature>
<evidence type="ECO:0000313" key="9">
    <source>
        <dbReference type="EMBL" id="MCD1127658.1"/>
    </source>
</evidence>
<dbReference type="Gene3D" id="3.40.980.20">
    <property type="entry name" value="Four-carbon acid sugar kinase, nucleotide binding domain"/>
    <property type="match status" value="1"/>
</dbReference>
<dbReference type="InterPro" id="IPR010737">
    <property type="entry name" value="4-carb_acid_sugar_kinase_N"/>
</dbReference>
<dbReference type="AlphaFoldDB" id="A0A9X1MZS5"/>
<name>A0A9X1MZS5_9GAMM</name>
<dbReference type="GO" id="GO:0016301">
    <property type="term" value="F:kinase activity"/>
    <property type="evidence" value="ECO:0007669"/>
    <property type="project" value="UniProtKB-KW"/>
</dbReference>
<dbReference type="NCBIfam" id="NF047819">
    <property type="entry name" value="ThrnKinDtnkGamma"/>
    <property type="match status" value="1"/>
</dbReference>
<keyword evidence="4 9" id="KW-0418">Kinase</keyword>
<dbReference type="Gene3D" id="3.40.50.10840">
    <property type="entry name" value="Putative sugar-binding, N-terminal domain"/>
    <property type="match status" value="1"/>
</dbReference>
<dbReference type="SUPFAM" id="SSF142764">
    <property type="entry name" value="YgbK-like"/>
    <property type="match status" value="1"/>
</dbReference>